<name>A0AAV5U5B3_9BILA</name>
<organism evidence="2 3">
    <name type="scientific">Pristionchus entomophagus</name>
    <dbReference type="NCBI Taxonomy" id="358040"/>
    <lineage>
        <taxon>Eukaryota</taxon>
        <taxon>Metazoa</taxon>
        <taxon>Ecdysozoa</taxon>
        <taxon>Nematoda</taxon>
        <taxon>Chromadorea</taxon>
        <taxon>Rhabditida</taxon>
        <taxon>Rhabditina</taxon>
        <taxon>Diplogasteromorpha</taxon>
        <taxon>Diplogasteroidea</taxon>
        <taxon>Neodiplogasteridae</taxon>
        <taxon>Pristionchus</taxon>
    </lineage>
</organism>
<dbReference type="EMBL" id="BTSX01000005">
    <property type="protein sequence ID" value="GMT01818.1"/>
    <property type="molecule type" value="Genomic_DNA"/>
</dbReference>
<gene>
    <name evidence="2" type="ORF">PENTCL1PPCAC_23992</name>
</gene>
<accession>A0AAV5U5B3</accession>
<sequence length="392" mass="45939">MDCEVPLRFAEIQLNFSDDHFSELSDDCLMDILARVDHNDIDEFAILSQRMNSLSKLSRSKAIKLEADTLFFTQNEHRRYTTANGSLHFQCYAKSRTCEGCGVFEPSFWFKIKVDKQWYCVCARKTVEKPWKMVREKEFNLTAHYIVNLNAKEAIDGAEHIMQRFNFLICRIQLIQIEDDFLDYFEHVISTRSFAKLEPTKLNYDDISNHNIKKRFASLLLATSPREIESYYCSYNPFVDANFLVNFAQAFPLVEFAVYDRNEEDFEETGEETEFNPNDPLTSDDRLSAFLPRFKNLHMRCLVVNIDSLIPALLSRGKMAIDGKWEFRVTRNFSQAEIETLMGSEIEFEQYNGKVWWDNGKAAHGQIESMTTGQIDDKDRTWSFYVYFADRK</sequence>
<proteinExistence type="predicted"/>
<dbReference type="InterPro" id="IPR001810">
    <property type="entry name" value="F-box_dom"/>
</dbReference>
<comment type="caution">
    <text evidence="2">The sequence shown here is derived from an EMBL/GenBank/DDBJ whole genome shotgun (WGS) entry which is preliminary data.</text>
</comment>
<dbReference type="Pfam" id="PF00646">
    <property type="entry name" value="F-box"/>
    <property type="match status" value="1"/>
</dbReference>
<evidence type="ECO:0000259" key="1">
    <source>
        <dbReference type="Pfam" id="PF00646"/>
    </source>
</evidence>
<protein>
    <recommendedName>
        <fullName evidence="1">F-box domain-containing protein</fullName>
    </recommendedName>
</protein>
<feature type="domain" description="F-box" evidence="1">
    <location>
        <begin position="21"/>
        <end position="60"/>
    </location>
</feature>
<dbReference type="Proteomes" id="UP001432027">
    <property type="component" value="Unassembled WGS sequence"/>
</dbReference>
<keyword evidence="3" id="KW-1185">Reference proteome</keyword>
<evidence type="ECO:0000313" key="3">
    <source>
        <dbReference type="Proteomes" id="UP001432027"/>
    </source>
</evidence>
<dbReference type="AlphaFoldDB" id="A0AAV5U5B3"/>
<evidence type="ECO:0000313" key="2">
    <source>
        <dbReference type="EMBL" id="GMT01818.1"/>
    </source>
</evidence>
<reference evidence="2" key="1">
    <citation type="submission" date="2023-10" db="EMBL/GenBank/DDBJ databases">
        <title>Genome assembly of Pristionchus species.</title>
        <authorList>
            <person name="Yoshida K."/>
            <person name="Sommer R.J."/>
        </authorList>
    </citation>
    <scope>NUCLEOTIDE SEQUENCE</scope>
    <source>
        <strain evidence="2">RS0144</strain>
    </source>
</reference>